<dbReference type="PANTHER" id="PTHR31912">
    <property type="entry name" value="IP13529P"/>
    <property type="match status" value="1"/>
</dbReference>
<protein>
    <submittedName>
        <fullName evidence="1">Uncharacterized protein</fullName>
    </submittedName>
</protein>
<dbReference type="EMBL" id="VYZN01001802">
    <property type="protein sequence ID" value="KAE9521953.1"/>
    <property type="molecule type" value="Genomic_DNA"/>
</dbReference>
<dbReference type="AlphaFoldDB" id="A0A6G0SUB5"/>
<reference evidence="1 2" key="1">
    <citation type="submission" date="2019-08" db="EMBL/GenBank/DDBJ databases">
        <title>The genome of the soybean aphid Biotype 1, its phylome, world population structure and adaptation to the North American continent.</title>
        <authorList>
            <person name="Giordano R."/>
            <person name="Donthu R.K."/>
            <person name="Hernandez A.G."/>
            <person name="Wright C.L."/>
            <person name="Zimin A.V."/>
        </authorList>
    </citation>
    <scope>NUCLEOTIDE SEQUENCE [LARGE SCALE GENOMIC DNA]</scope>
    <source>
        <tissue evidence="1">Whole aphids</tissue>
    </source>
</reference>
<organism evidence="1 2">
    <name type="scientific">Aphis glycines</name>
    <name type="common">Soybean aphid</name>
    <dbReference type="NCBI Taxonomy" id="307491"/>
    <lineage>
        <taxon>Eukaryota</taxon>
        <taxon>Metazoa</taxon>
        <taxon>Ecdysozoa</taxon>
        <taxon>Arthropoda</taxon>
        <taxon>Hexapoda</taxon>
        <taxon>Insecta</taxon>
        <taxon>Pterygota</taxon>
        <taxon>Neoptera</taxon>
        <taxon>Paraneoptera</taxon>
        <taxon>Hemiptera</taxon>
        <taxon>Sternorrhyncha</taxon>
        <taxon>Aphidomorpha</taxon>
        <taxon>Aphidoidea</taxon>
        <taxon>Aphididae</taxon>
        <taxon>Aphidini</taxon>
        <taxon>Aphis</taxon>
        <taxon>Aphis</taxon>
    </lineage>
</organism>
<name>A0A6G0SUB5_APHGL</name>
<dbReference type="Proteomes" id="UP000475862">
    <property type="component" value="Unassembled WGS sequence"/>
</dbReference>
<comment type="caution">
    <text evidence="1">The sequence shown here is derived from an EMBL/GenBank/DDBJ whole genome shotgun (WGS) entry which is preliminary data.</text>
</comment>
<keyword evidence="2" id="KW-1185">Reference proteome</keyword>
<evidence type="ECO:0000313" key="1">
    <source>
        <dbReference type="EMBL" id="KAE9521953.1"/>
    </source>
</evidence>
<proteinExistence type="predicted"/>
<dbReference type="PANTHER" id="PTHR31912:SF34">
    <property type="entry name" value="NOTOCHORD-RELATED PROTEIN"/>
    <property type="match status" value="1"/>
</dbReference>
<gene>
    <name evidence="1" type="ORF">AGLY_017645</name>
</gene>
<accession>A0A6G0SUB5</accession>
<sequence>MFLYVSPMWLGVRHTRMCCLRLTHVRHRQNTFTLSRICSILVLEIKIKRALLGLRKRVVPMSYVCTERKNNNFVLSKLGQKSYKYSVLSFLIIGDNLGLNCICDFGKSFSSNYFCRFCKAHKTLTYTLGQEDQTLMRNIENYNRDLETNDFSQTGISQKSILNNLNSFHVTSNYCVDVMHDIFEGICHYNMCHIITYYTEKLKILSLETLNLRKQHFNYGDLEQKNLSPPIEKHHLTKFHLKMSARQMMCFVHFFTLMIGDLIPKDDEIWIFFLNFLEIIEILLSHELTQNSLIPRLKCLINKHNSNYVLYFQDNLKPKHHILTHYPTIILKSGPPRHFWCFRYEAKHKELKMYARAITSRKNICLTLAKKYQFKYAYFLLNRENNNEFIVYSNHQIQSDVNFLSSVLFIPPTHSIVSYSKIDYKGTIYKIGDCITSFKSIIYLYEILEIVIVHKNDIYFIVHEIQLNSYDSHLRAYNVNKDKNIVSKCLIIYNKDVPSDNDSAKNSSNKFDLSEEEQNNLKNLLDEWGMGFLFQICLTECVDIEALRYINVDQIAQLLKNYPLGIRIKFGYFIKEWQKSKFLKNSIEPKLSTPSFNSTLISSTSLPQEPAVFFSLDDVLTNSTQGTLLTNYYKNNKNLNESCGNILVDLIIASLLKQNRPMSVALANQIADIIVGTFTTEIKETYFLRGGTKKCPKGKLYTKYFNKLRSLKNNGLVTSESTKTYKKNEKETLSRVCGNLDVEITIEEDAEMLVTSLKHNELTWPEIEMIWEKTIGYRLNNFRATNFSPLEIQKNWPHYMQPLGYKLVCIDFKHLYKNALDMPSTYDKSVIKLIQILDDRVKDHSCRSMLEDMKRDINASENSKNSIVLYLLHAVFSPTTKKTYINSDGNKCIIKFSIKDSQNSYVIVANTALELEEKLKARKNSNNPIQPCLLIVGTIMNPREIMVYFDELKYKFFSIVKALDLCFKIYHIFNLEYPLESINVWLFIQRYFYSIKLQCDKPYPIISQIISELK</sequence>
<evidence type="ECO:0000313" key="2">
    <source>
        <dbReference type="Proteomes" id="UP000475862"/>
    </source>
</evidence>
<dbReference type="OrthoDB" id="6586540at2759"/>